<evidence type="ECO:0000256" key="1">
    <source>
        <dbReference type="SAM" id="SignalP"/>
    </source>
</evidence>
<dbReference type="EMBL" id="JACHKA010000001">
    <property type="protein sequence ID" value="MBB5986637.1"/>
    <property type="molecule type" value="Genomic_DNA"/>
</dbReference>
<protein>
    <submittedName>
        <fullName evidence="2">Uncharacterized protein</fullName>
    </submittedName>
</protein>
<feature type="signal peptide" evidence="1">
    <location>
        <begin position="1"/>
        <end position="22"/>
    </location>
</feature>
<dbReference type="Proteomes" id="UP001138540">
    <property type="component" value="Unassembled WGS sequence"/>
</dbReference>
<accession>A0ABR6NH73</accession>
<keyword evidence="3" id="KW-1185">Reference proteome</keyword>
<keyword evidence="1" id="KW-0732">Signal</keyword>
<sequence length="110" mass="11738">MGFMKPALAAAVCLAVTTPASAFDWTVEGAVTMVEPSYAPVRILFTVDVGAGSCPAGSLLRWEATGVDTDARQANFQAVFSALLTSQFSRIRMRLHGNNTNCSIEFIHAL</sequence>
<name>A0ABR6NH73_9SPHN</name>
<feature type="chain" id="PRO_5046854930" evidence="1">
    <location>
        <begin position="23"/>
        <end position="110"/>
    </location>
</feature>
<proteinExistence type="predicted"/>
<gene>
    <name evidence="2" type="ORF">HNP60_002611</name>
</gene>
<reference evidence="2 3" key="1">
    <citation type="submission" date="2020-08" db="EMBL/GenBank/DDBJ databases">
        <title>Exploring microbial biodiversity for novel pathways involved in the catabolism of aromatic compounds derived from lignin.</title>
        <authorList>
            <person name="Elkins J."/>
        </authorList>
    </citation>
    <scope>NUCLEOTIDE SEQUENCE [LARGE SCALE GENOMIC DNA]</scope>
    <source>
        <strain evidence="2 3">B1D3A</strain>
    </source>
</reference>
<evidence type="ECO:0000313" key="2">
    <source>
        <dbReference type="EMBL" id="MBB5986637.1"/>
    </source>
</evidence>
<organism evidence="2 3">
    <name type="scientific">Sphingobium lignivorans</name>
    <dbReference type="NCBI Taxonomy" id="2735886"/>
    <lineage>
        <taxon>Bacteria</taxon>
        <taxon>Pseudomonadati</taxon>
        <taxon>Pseudomonadota</taxon>
        <taxon>Alphaproteobacteria</taxon>
        <taxon>Sphingomonadales</taxon>
        <taxon>Sphingomonadaceae</taxon>
        <taxon>Sphingobium</taxon>
    </lineage>
</organism>
<evidence type="ECO:0000313" key="3">
    <source>
        <dbReference type="Proteomes" id="UP001138540"/>
    </source>
</evidence>
<dbReference type="RefSeq" id="WP_184154364.1">
    <property type="nucleotide sequence ID" value="NZ_JACHKA010000001.1"/>
</dbReference>
<comment type="caution">
    <text evidence="2">The sequence shown here is derived from an EMBL/GenBank/DDBJ whole genome shotgun (WGS) entry which is preliminary data.</text>
</comment>